<dbReference type="Proteomes" id="UP000250078">
    <property type="component" value="Unassembled WGS sequence"/>
</dbReference>
<protein>
    <submittedName>
        <fullName evidence="1">Uncharacterized protein</fullName>
    </submittedName>
</protein>
<accession>A0ACC8EPI0</accession>
<gene>
    <name evidence="1" type="ORF">K441DRAFT_739349</name>
</gene>
<evidence type="ECO:0000313" key="1">
    <source>
        <dbReference type="EMBL" id="OCK88248.1"/>
    </source>
</evidence>
<proteinExistence type="predicted"/>
<sequence length="53" mass="6219">MCQIGQLRVKLVNCVSSWSNCMSITRNAKTKVYLNLILRIFSRCSYYPYNCVH</sequence>
<evidence type="ECO:0000313" key="2">
    <source>
        <dbReference type="Proteomes" id="UP000250078"/>
    </source>
</evidence>
<reference evidence="1 2" key="1">
    <citation type="journal article" date="2016" name="Nat. Commun.">
        <title>Ectomycorrhizal ecology is imprinted in the genome of the dominant symbiotic fungus Cenococcum geophilum.</title>
        <authorList>
            <consortium name="DOE Joint Genome Institute"/>
            <person name="Peter M."/>
            <person name="Kohler A."/>
            <person name="Ohm R.A."/>
            <person name="Kuo A."/>
            <person name="Krutzmann J."/>
            <person name="Morin E."/>
            <person name="Arend M."/>
            <person name="Barry K.W."/>
            <person name="Binder M."/>
            <person name="Choi C."/>
            <person name="Clum A."/>
            <person name="Copeland A."/>
            <person name="Grisel N."/>
            <person name="Haridas S."/>
            <person name="Kipfer T."/>
            <person name="LaButti K."/>
            <person name="Lindquist E."/>
            <person name="Lipzen A."/>
            <person name="Maire R."/>
            <person name="Meier B."/>
            <person name="Mihaltcheva S."/>
            <person name="Molinier V."/>
            <person name="Murat C."/>
            <person name="Poggeler S."/>
            <person name="Quandt C.A."/>
            <person name="Sperisen C."/>
            <person name="Tritt A."/>
            <person name="Tisserant E."/>
            <person name="Crous P.W."/>
            <person name="Henrissat B."/>
            <person name="Nehls U."/>
            <person name="Egli S."/>
            <person name="Spatafora J.W."/>
            <person name="Grigoriev I.V."/>
            <person name="Martin F.M."/>
        </authorList>
    </citation>
    <scope>NUCLEOTIDE SEQUENCE [LARGE SCALE GENOMIC DNA]</scope>
    <source>
        <strain evidence="1 2">1.58</strain>
    </source>
</reference>
<dbReference type="EMBL" id="KV748245">
    <property type="protein sequence ID" value="OCK88248.1"/>
    <property type="molecule type" value="Genomic_DNA"/>
</dbReference>
<organism evidence="1 2">
    <name type="scientific">Cenococcum geophilum 1.58</name>
    <dbReference type="NCBI Taxonomy" id="794803"/>
    <lineage>
        <taxon>Eukaryota</taxon>
        <taxon>Fungi</taxon>
        <taxon>Dikarya</taxon>
        <taxon>Ascomycota</taxon>
        <taxon>Pezizomycotina</taxon>
        <taxon>Dothideomycetes</taxon>
        <taxon>Pleosporomycetidae</taxon>
        <taxon>Gloniales</taxon>
        <taxon>Gloniaceae</taxon>
        <taxon>Cenococcum</taxon>
    </lineage>
</organism>
<name>A0ACC8EPI0_9PEZI</name>
<keyword evidence="2" id="KW-1185">Reference proteome</keyword>